<gene>
    <name evidence="3" type="ORF">Ahy_A05g025426</name>
</gene>
<proteinExistence type="inferred from homology"/>
<dbReference type="InterPro" id="IPR031052">
    <property type="entry name" value="FHY3/FAR1"/>
</dbReference>
<evidence type="ECO:0000313" key="4">
    <source>
        <dbReference type="Proteomes" id="UP000289738"/>
    </source>
</evidence>
<keyword evidence="1" id="KW-0539">Nucleus</keyword>
<comment type="subcellular location">
    <subcellularLocation>
        <location evidence="1">Nucleus</location>
    </subcellularLocation>
</comment>
<evidence type="ECO:0000256" key="1">
    <source>
        <dbReference type="RuleBase" id="RU367018"/>
    </source>
</evidence>
<protein>
    <recommendedName>
        <fullName evidence="1">Protein FAR1-RELATED SEQUENCE</fullName>
    </recommendedName>
</protein>
<feature type="compositionally biased region" description="Basic and acidic residues" evidence="2">
    <location>
        <begin position="207"/>
        <end position="220"/>
    </location>
</feature>
<dbReference type="PANTHER" id="PTHR31669:SF251">
    <property type="entry name" value="PROTEIN FAR1-RELATED SEQUENCE"/>
    <property type="match status" value="1"/>
</dbReference>
<dbReference type="PANTHER" id="PTHR31669">
    <property type="entry name" value="PROTEIN FAR1-RELATED SEQUENCE 10-RELATED"/>
    <property type="match status" value="1"/>
</dbReference>
<dbReference type="EMBL" id="SDMP01000005">
    <property type="protein sequence ID" value="RYR59534.1"/>
    <property type="molecule type" value="Genomic_DNA"/>
</dbReference>
<evidence type="ECO:0000256" key="2">
    <source>
        <dbReference type="SAM" id="MobiDB-lite"/>
    </source>
</evidence>
<keyword evidence="1" id="KW-0863">Zinc-finger</keyword>
<keyword evidence="4" id="KW-1185">Reference proteome</keyword>
<name>A0A445D8N4_ARAHY</name>
<reference evidence="3 4" key="1">
    <citation type="submission" date="2019-01" db="EMBL/GenBank/DDBJ databases">
        <title>Sequencing of cultivated peanut Arachis hypogaea provides insights into genome evolution and oil improvement.</title>
        <authorList>
            <person name="Chen X."/>
        </authorList>
    </citation>
    <scope>NUCLEOTIDE SEQUENCE [LARGE SCALE GENOMIC DNA]</scope>
    <source>
        <strain evidence="4">cv. Fuhuasheng</strain>
        <tissue evidence="3">Leaves</tissue>
    </source>
</reference>
<keyword evidence="1" id="KW-0479">Metal-binding</keyword>
<dbReference type="Proteomes" id="UP000289738">
    <property type="component" value="Chromosome A05"/>
</dbReference>
<comment type="function">
    <text evidence="1">Putative transcription activator involved in regulating light control of development.</text>
</comment>
<feature type="region of interest" description="Disordered" evidence="2">
    <location>
        <begin position="207"/>
        <end position="247"/>
    </location>
</feature>
<dbReference type="GO" id="GO:0008270">
    <property type="term" value="F:zinc ion binding"/>
    <property type="evidence" value="ECO:0007669"/>
    <property type="project" value="UniProtKB-UniRule"/>
</dbReference>
<comment type="caution">
    <text evidence="3">The sequence shown here is derived from an EMBL/GenBank/DDBJ whole genome shotgun (WGS) entry which is preliminary data.</text>
</comment>
<sequence>MRDTFDKNWNDFLTKYGLRGNKWLSAYCFGSFCRALPETIREAIRQLPSKQRAKREREFDAPYFHIVIPCATKSAIETQFQYVYTHEKFREVQAQFRGKVNYIIKSMHSTLGFTTYEVVEQVSNSKFDKFMVTYDTVSRESKNIKRRHTHIKSSQDEPLLELRSKRFNDLVFWSHNICKFASESEELTEILHGAFDKVMDEMQEYQERSKGKSSLSREEAMLSDVNDLQSAPHVKRRGRPKNRLGSNLEKNISKVTKKKKKTAPSELNLLDSRSNIQSSYNLYNPPDMNYPRQDYMSFNFY</sequence>
<comment type="similarity">
    <text evidence="1">Belongs to the FHY3/FAR1 family.</text>
</comment>
<feature type="compositionally biased region" description="Basic residues" evidence="2">
    <location>
        <begin position="233"/>
        <end position="242"/>
    </location>
</feature>
<dbReference type="GO" id="GO:0006355">
    <property type="term" value="P:regulation of DNA-templated transcription"/>
    <property type="evidence" value="ECO:0007669"/>
    <property type="project" value="UniProtKB-UniRule"/>
</dbReference>
<dbReference type="AlphaFoldDB" id="A0A445D8N4"/>
<evidence type="ECO:0000313" key="3">
    <source>
        <dbReference type="EMBL" id="RYR59534.1"/>
    </source>
</evidence>
<keyword evidence="1" id="KW-0862">Zinc</keyword>
<dbReference type="GO" id="GO:0005634">
    <property type="term" value="C:nucleus"/>
    <property type="evidence" value="ECO:0007669"/>
    <property type="project" value="UniProtKB-SubCell"/>
</dbReference>
<accession>A0A445D8N4</accession>
<organism evidence="3 4">
    <name type="scientific">Arachis hypogaea</name>
    <name type="common">Peanut</name>
    <dbReference type="NCBI Taxonomy" id="3818"/>
    <lineage>
        <taxon>Eukaryota</taxon>
        <taxon>Viridiplantae</taxon>
        <taxon>Streptophyta</taxon>
        <taxon>Embryophyta</taxon>
        <taxon>Tracheophyta</taxon>
        <taxon>Spermatophyta</taxon>
        <taxon>Magnoliopsida</taxon>
        <taxon>eudicotyledons</taxon>
        <taxon>Gunneridae</taxon>
        <taxon>Pentapetalae</taxon>
        <taxon>rosids</taxon>
        <taxon>fabids</taxon>
        <taxon>Fabales</taxon>
        <taxon>Fabaceae</taxon>
        <taxon>Papilionoideae</taxon>
        <taxon>50 kb inversion clade</taxon>
        <taxon>dalbergioids sensu lato</taxon>
        <taxon>Dalbergieae</taxon>
        <taxon>Pterocarpus clade</taxon>
        <taxon>Arachis</taxon>
    </lineage>
</organism>